<evidence type="ECO:0000313" key="7">
    <source>
        <dbReference type="EMBL" id="OCT76978.1"/>
    </source>
</evidence>
<name>A0A974CPQ3_XENLA</name>
<dbReference type="EMBL" id="CM004476">
    <property type="protein sequence ID" value="OCT76978.1"/>
    <property type="molecule type" value="Genomic_DNA"/>
</dbReference>
<dbReference type="SUPFAM" id="SSF52075">
    <property type="entry name" value="Outer arm dynein light chain 1"/>
    <property type="match status" value="1"/>
</dbReference>
<dbReference type="SMART" id="SM00369">
    <property type="entry name" value="LRR_TYP"/>
    <property type="match status" value="3"/>
</dbReference>
<evidence type="ECO:0000256" key="5">
    <source>
        <dbReference type="ARBA" id="ARBA00029998"/>
    </source>
</evidence>
<dbReference type="InterPro" id="IPR050216">
    <property type="entry name" value="LRR_domain-containing"/>
</dbReference>
<evidence type="ECO:0000256" key="6">
    <source>
        <dbReference type="ARBA" id="ARBA00032455"/>
    </source>
</evidence>
<dbReference type="InterPro" id="IPR032675">
    <property type="entry name" value="LRR_dom_sf"/>
</dbReference>
<keyword evidence="2" id="KW-0677">Repeat</keyword>
<dbReference type="Gene3D" id="3.80.10.10">
    <property type="entry name" value="Ribonuclease Inhibitor"/>
    <property type="match status" value="1"/>
</dbReference>
<dbReference type="Pfam" id="PF13855">
    <property type="entry name" value="LRR_8"/>
    <property type="match status" value="1"/>
</dbReference>
<dbReference type="Proteomes" id="UP000694892">
    <property type="component" value="Chromosome 6L"/>
</dbReference>
<dbReference type="InterPro" id="IPR003591">
    <property type="entry name" value="Leu-rich_rpt_typical-subtyp"/>
</dbReference>
<dbReference type="PANTHER" id="PTHR48051:SF54">
    <property type="entry name" value="LEUCINE-RICH REPEAT-CONTAINING PROTEIN"/>
    <property type="match status" value="1"/>
</dbReference>
<dbReference type="InterPro" id="IPR001611">
    <property type="entry name" value="Leu-rich_rpt"/>
</dbReference>
<organism evidence="7 8">
    <name type="scientific">Xenopus laevis</name>
    <name type="common">African clawed frog</name>
    <dbReference type="NCBI Taxonomy" id="8355"/>
    <lineage>
        <taxon>Eukaryota</taxon>
        <taxon>Metazoa</taxon>
        <taxon>Chordata</taxon>
        <taxon>Craniata</taxon>
        <taxon>Vertebrata</taxon>
        <taxon>Euteleostomi</taxon>
        <taxon>Amphibia</taxon>
        <taxon>Batrachia</taxon>
        <taxon>Anura</taxon>
        <taxon>Pipoidea</taxon>
        <taxon>Pipidae</taxon>
        <taxon>Xenopodinae</taxon>
        <taxon>Xenopus</taxon>
        <taxon>Xenopus</taxon>
    </lineage>
</organism>
<proteinExistence type="predicted"/>
<reference evidence="8" key="1">
    <citation type="journal article" date="2016" name="Nature">
        <title>Genome evolution in the allotetraploid frog Xenopus laevis.</title>
        <authorList>
            <person name="Session A.M."/>
            <person name="Uno Y."/>
            <person name="Kwon T."/>
            <person name="Chapman J.A."/>
            <person name="Toyoda A."/>
            <person name="Takahashi S."/>
            <person name="Fukui A."/>
            <person name="Hikosaka A."/>
            <person name="Suzuki A."/>
            <person name="Kondo M."/>
            <person name="van Heeringen S.J."/>
            <person name="Quigley I."/>
            <person name="Heinz S."/>
            <person name="Ogino H."/>
            <person name="Ochi H."/>
            <person name="Hellsten U."/>
            <person name="Lyons J.B."/>
            <person name="Simakov O."/>
            <person name="Putnam N."/>
            <person name="Stites J."/>
            <person name="Kuroki Y."/>
            <person name="Tanaka T."/>
            <person name="Michiue T."/>
            <person name="Watanabe M."/>
            <person name="Bogdanovic O."/>
            <person name="Lister R."/>
            <person name="Georgiou G."/>
            <person name="Paranjpe S.S."/>
            <person name="van Kruijsbergen I."/>
            <person name="Shu S."/>
            <person name="Carlson J."/>
            <person name="Kinoshita T."/>
            <person name="Ohta Y."/>
            <person name="Mawaribuchi S."/>
            <person name="Jenkins J."/>
            <person name="Grimwood J."/>
            <person name="Schmutz J."/>
            <person name="Mitros T."/>
            <person name="Mozaffari S.V."/>
            <person name="Suzuki Y."/>
            <person name="Haramoto Y."/>
            <person name="Yamamoto T.S."/>
            <person name="Takagi C."/>
            <person name="Heald R."/>
            <person name="Miller K."/>
            <person name="Haudenschild C."/>
            <person name="Kitzman J."/>
            <person name="Nakayama T."/>
            <person name="Izutsu Y."/>
            <person name="Robert J."/>
            <person name="Fortriede J."/>
            <person name="Burns K."/>
            <person name="Lotay V."/>
            <person name="Karimi K."/>
            <person name="Yasuoka Y."/>
            <person name="Dichmann D.S."/>
            <person name="Flajnik M.F."/>
            <person name="Houston D.W."/>
            <person name="Shendure J."/>
            <person name="DuPasquier L."/>
            <person name="Vize P.D."/>
            <person name="Zorn A.M."/>
            <person name="Ito M."/>
            <person name="Marcotte E.M."/>
            <person name="Wallingford J.B."/>
            <person name="Ito Y."/>
            <person name="Asashima M."/>
            <person name="Ueno N."/>
            <person name="Matsuda Y."/>
            <person name="Veenstra G.J."/>
            <person name="Fujiyama A."/>
            <person name="Harland R.M."/>
            <person name="Taira M."/>
            <person name="Rokhsar D.S."/>
        </authorList>
    </citation>
    <scope>NUCLEOTIDE SEQUENCE [LARGE SCALE GENOMIC DNA]</scope>
    <source>
        <strain evidence="8">J</strain>
    </source>
</reference>
<dbReference type="AlphaFoldDB" id="A0A974CPQ3"/>
<evidence type="ECO:0000256" key="1">
    <source>
        <dbReference type="ARBA" id="ARBA00022614"/>
    </source>
</evidence>
<dbReference type="PANTHER" id="PTHR48051">
    <property type="match status" value="1"/>
</dbReference>
<dbReference type="GO" id="GO:0005737">
    <property type="term" value="C:cytoplasm"/>
    <property type="evidence" value="ECO:0007669"/>
    <property type="project" value="TreeGrafter"/>
</dbReference>
<evidence type="ECO:0000256" key="3">
    <source>
        <dbReference type="ARBA" id="ARBA00023907"/>
    </source>
</evidence>
<evidence type="ECO:0000256" key="4">
    <source>
        <dbReference type="ARBA" id="ARBA00029588"/>
    </source>
</evidence>
<feature type="non-terminal residue" evidence="7">
    <location>
        <position position="1"/>
    </location>
</feature>
<protein>
    <recommendedName>
        <fullName evidence="3">Leucine-rich repeat protein SHOC-2</fullName>
    </recommendedName>
    <alternativeName>
        <fullName evidence="6">Protein soc-2 homolog</fullName>
    </alternativeName>
    <alternativeName>
        <fullName evidence="4 5">protein Sur-8 homolog</fullName>
    </alternativeName>
</protein>
<evidence type="ECO:0000313" key="8">
    <source>
        <dbReference type="Proteomes" id="UP000694892"/>
    </source>
</evidence>
<accession>A0A974CPQ3</accession>
<evidence type="ECO:0000256" key="2">
    <source>
        <dbReference type="ARBA" id="ARBA00022737"/>
    </source>
</evidence>
<keyword evidence="1" id="KW-0433">Leucine-rich repeat</keyword>
<dbReference type="PROSITE" id="PS51450">
    <property type="entry name" value="LRR"/>
    <property type="match status" value="2"/>
</dbReference>
<dbReference type="SMART" id="SM00364">
    <property type="entry name" value="LRR_BAC"/>
    <property type="match status" value="4"/>
</dbReference>
<dbReference type="OMA" id="CFNKSGH"/>
<sequence>LQSLETLSINNNHMKAIPKELCFLQNLQELHLANNQLDSLPDELSYLTNLKELRLSRNQLTGLPEGICKLIKLKILDVAGNFIRSFPSAMHRVPLTELYCEENPLLEKQPVFARQQEEILTLKEITARLILNHLRSRNSFFIEQIQQHPEARSVLSSRNICALCGTWFLDMWLECVTFVDVKKKMKTSSNLQLLPVRVLLCSYRCFNQKQAGIFGVAVQ</sequence>
<gene>
    <name evidence="7" type="ORF">XELAEV_180321811mg</name>
</gene>